<evidence type="ECO:0000259" key="2">
    <source>
        <dbReference type="Pfam" id="PF24696"/>
    </source>
</evidence>
<dbReference type="RefSeq" id="WP_174824401.1">
    <property type="nucleotide sequence ID" value="NZ_AP018920.1"/>
</dbReference>
<dbReference type="AlphaFoldDB" id="A0A1Y2MY92"/>
<dbReference type="Pfam" id="PF24696">
    <property type="entry name" value="UGSC"/>
    <property type="match status" value="1"/>
</dbReference>
<keyword evidence="4" id="KW-1185">Reference proteome</keyword>
<proteinExistence type="predicted"/>
<dbReference type="STRING" id="2074.BG845_02999"/>
<evidence type="ECO:0000313" key="4">
    <source>
        <dbReference type="Proteomes" id="UP000194360"/>
    </source>
</evidence>
<dbReference type="InterPro" id="IPR049831">
    <property type="entry name" value="UGSC_seleno"/>
</dbReference>
<sequence>MFETMIDPTGAADPVAAAGAALAPRPADLAGLRLGLLLNTKRNAAELLDAVAERFAQQYGTVPAARHIKPHINDPVAPEVLADLVERCDVVLVGVGDCGSCSASAVTDGIALEAAGVPAAVLISEAFRTTADAMAGLRGSPGYEYAIVPHPVASLDAAGVTARAGEVLPGLTRLLHGPAGPGDQRGNGADRSGAGAR</sequence>
<feature type="region of interest" description="Disordered" evidence="1">
    <location>
        <begin position="174"/>
        <end position="197"/>
    </location>
</feature>
<accession>A0A1Y2MY92</accession>
<dbReference type="EMBL" id="MIGB01000014">
    <property type="protein sequence ID" value="OSY40176.1"/>
    <property type="molecule type" value="Genomic_DNA"/>
</dbReference>
<name>A0A1Y2MY92_PSEAH</name>
<evidence type="ECO:0000313" key="3">
    <source>
        <dbReference type="EMBL" id="OSY40176.1"/>
    </source>
</evidence>
<gene>
    <name evidence="3" type="ORF">BG845_02999</name>
</gene>
<feature type="domain" description="UGSC-like" evidence="2">
    <location>
        <begin position="5"/>
        <end position="176"/>
    </location>
</feature>
<evidence type="ECO:0000256" key="1">
    <source>
        <dbReference type="SAM" id="MobiDB-lite"/>
    </source>
</evidence>
<dbReference type="InterPro" id="IPR057767">
    <property type="entry name" value="UGSC-like_dom"/>
</dbReference>
<organism evidence="3 4">
    <name type="scientific">Pseudonocardia autotrophica</name>
    <name type="common">Amycolata autotrophica</name>
    <name type="synonym">Nocardia autotrophica</name>
    <dbReference type="NCBI Taxonomy" id="2074"/>
    <lineage>
        <taxon>Bacteria</taxon>
        <taxon>Bacillati</taxon>
        <taxon>Actinomycetota</taxon>
        <taxon>Actinomycetes</taxon>
        <taxon>Pseudonocardiales</taxon>
        <taxon>Pseudonocardiaceae</taxon>
        <taxon>Pseudonocardia</taxon>
    </lineage>
</organism>
<protein>
    <recommendedName>
        <fullName evidence="2">UGSC-like domain-containing protein</fullName>
    </recommendedName>
</protein>
<reference evidence="3 4" key="1">
    <citation type="submission" date="2016-09" db="EMBL/GenBank/DDBJ databases">
        <title>Pseudonocardia autotrophica DSM535, a candidate organism with high potential of specific P450 cytochromes.</title>
        <authorList>
            <person name="Grumaz C."/>
            <person name="Vainshtein Y."/>
            <person name="Kirstahler P."/>
            <person name="Sohn K."/>
        </authorList>
    </citation>
    <scope>NUCLEOTIDE SEQUENCE [LARGE SCALE GENOMIC DNA]</scope>
    <source>
        <strain evidence="3 4">DSM 535</strain>
    </source>
</reference>
<comment type="caution">
    <text evidence="3">The sequence shown here is derived from an EMBL/GenBank/DDBJ whole genome shotgun (WGS) entry which is preliminary data.</text>
</comment>
<dbReference type="Proteomes" id="UP000194360">
    <property type="component" value="Unassembled WGS sequence"/>
</dbReference>
<dbReference type="NCBIfam" id="NF041046">
    <property type="entry name" value="UGSC_fam"/>
    <property type="match status" value="1"/>
</dbReference>